<dbReference type="AlphaFoldDB" id="A0A6C0DQV7"/>
<evidence type="ECO:0000313" key="1">
    <source>
        <dbReference type="EMBL" id="QHT18712.1"/>
    </source>
</evidence>
<dbReference type="Pfam" id="PF19064">
    <property type="entry name" value="DUF5760"/>
    <property type="match status" value="1"/>
</dbReference>
<organism evidence="1">
    <name type="scientific">viral metagenome</name>
    <dbReference type="NCBI Taxonomy" id="1070528"/>
    <lineage>
        <taxon>unclassified sequences</taxon>
        <taxon>metagenomes</taxon>
        <taxon>organismal metagenomes</taxon>
    </lineage>
</organism>
<protein>
    <submittedName>
        <fullName evidence="1">Uncharacterized protein</fullName>
    </submittedName>
</protein>
<sequence length="122" mass="14569">MDNISGSTEIVTKTQLVEDVQRWVLIDSQLKIIHEKTKRLRDMKHSLGEKICKYMDDKPQKKIGITDGELRIYEKKDYSPLTFGYIEQKLSEIIHDKEKVEYIIQYLKENRDIKISKDIRRI</sequence>
<accession>A0A6C0DQV7</accession>
<reference evidence="1" key="1">
    <citation type="journal article" date="2020" name="Nature">
        <title>Giant virus diversity and host interactions through global metagenomics.</title>
        <authorList>
            <person name="Schulz F."/>
            <person name="Roux S."/>
            <person name="Paez-Espino D."/>
            <person name="Jungbluth S."/>
            <person name="Walsh D.A."/>
            <person name="Denef V.J."/>
            <person name="McMahon K.D."/>
            <person name="Konstantinidis K.T."/>
            <person name="Eloe-Fadrosh E.A."/>
            <person name="Kyrpides N.C."/>
            <person name="Woyke T."/>
        </authorList>
    </citation>
    <scope>NUCLEOTIDE SEQUENCE</scope>
    <source>
        <strain evidence="1">GVMAG-M-3300023174-49</strain>
    </source>
</reference>
<proteinExistence type="predicted"/>
<name>A0A6C0DQV7_9ZZZZ</name>
<dbReference type="InterPro" id="IPR043918">
    <property type="entry name" value="DUF5760"/>
</dbReference>
<dbReference type="EMBL" id="MN739659">
    <property type="protein sequence ID" value="QHT18712.1"/>
    <property type="molecule type" value="Genomic_DNA"/>
</dbReference>